<keyword evidence="2" id="KW-0378">Hydrolase</keyword>
<keyword evidence="2" id="KW-0255">Endonuclease</keyword>
<evidence type="ECO:0000313" key="2">
    <source>
        <dbReference type="EMBL" id="EBX9824749.1"/>
    </source>
</evidence>
<feature type="compositionally biased region" description="Polar residues" evidence="1">
    <location>
        <begin position="91"/>
        <end position="101"/>
    </location>
</feature>
<gene>
    <name evidence="2" type="ORF">DUB47_25465</name>
</gene>
<dbReference type="AlphaFoldDB" id="A0A5W7ZRK3"/>
<feature type="region of interest" description="Disordered" evidence="1">
    <location>
        <begin position="50"/>
        <end position="106"/>
    </location>
</feature>
<reference evidence="2" key="1">
    <citation type="submission" date="2018-07" db="EMBL/GenBank/DDBJ databases">
        <authorList>
            <person name="Ashton P.M."/>
            <person name="Dallman T."/>
            <person name="Nair S."/>
            <person name="De Pinna E."/>
            <person name="Peters T."/>
            <person name="Grant K."/>
        </authorList>
    </citation>
    <scope>NUCLEOTIDE SEQUENCE</scope>
    <source>
        <strain evidence="2">366325</strain>
    </source>
</reference>
<organism evidence="2">
    <name type="scientific">Salmonella enterica subsp. enterica serovar Heidelberg</name>
    <dbReference type="NCBI Taxonomy" id="611"/>
    <lineage>
        <taxon>Bacteria</taxon>
        <taxon>Pseudomonadati</taxon>
        <taxon>Pseudomonadota</taxon>
        <taxon>Gammaproteobacteria</taxon>
        <taxon>Enterobacterales</taxon>
        <taxon>Enterobacteriaceae</taxon>
        <taxon>Salmonella</taxon>
    </lineage>
</organism>
<evidence type="ECO:0000256" key="1">
    <source>
        <dbReference type="SAM" id="MobiDB-lite"/>
    </source>
</evidence>
<feature type="non-terminal residue" evidence="2">
    <location>
        <position position="1"/>
    </location>
</feature>
<dbReference type="EMBL" id="AAHMUO010000418">
    <property type="protein sequence ID" value="EBX9824749.1"/>
    <property type="molecule type" value="Genomic_DNA"/>
</dbReference>
<feature type="non-terminal residue" evidence="2">
    <location>
        <position position="142"/>
    </location>
</feature>
<feature type="compositionally biased region" description="Acidic residues" evidence="1">
    <location>
        <begin position="50"/>
        <end position="68"/>
    </location>
</feature>
<accession>A0A5W7ZRK3</accession>
<name>A0A5W7ZRK3_SALET</name>
<proteinExistence type="predicted"/>
<dbReference type="GO" id="GO:0004519">
    <property type="term" value="F:endonuclease activity"/>
    <property type="evidence" value="ECO:0007669"/>
    <property type="project" value="UniProtKB-KW"/>
</dbReference>
<sequence>KTNLLKAMRVFFEGKFNPDLYDYEKDKPHGVKQGQTSFAVRFTFSESELDDVSEDLSQDDDDDDDDSIIELGVLGEQEEPSNSISFDDGSSKQQESKPTQSRGRKLSLRDRYLQLFNMIDDSRLNSPQNEVTVHLTISNKNN</sequence>
<keyword evidence="2" id="KW-0540">Nuclease</keyword>
<comment type="caution">
    <text evidence="2">The sequence shown here is derived from an EMBL/GenBank/DDBJ whole genome shotgun (WGS) entry which is preliminary data.</text>
</comment>
<protein>
    <submittedName>
        <fullName evidence="2">ATP-dependent endonuclease</fullName>
    </submittedName>
</protein>